<dbReference type="InterPro" id="IPR009057">
    <property type="entry name" value="Homeodomain-like_sf"/>
</dbReference>
<feature type="domain" description="Response regulatory" evidence="11">
    <location>
        <begin position="5"/>
        <end position="119"/>
    </location>
</feature>
<dbReference type="Pfam" id="PF00158">
    <property type="entry name" value="Sigma54_activat"/>
    <property type="match status" value="1"/>
</dbReference>
<dbReference type="InterPro" id="IPR025944">
    <property type="entry name" value="Sigma_54_int_dom_CS"/>
</dbReference>
<dbReference type="RefSeq" id="WP_075713785.1">
    <property type="nucleotide sequence ID" value="NZ_MJIE01000001.1"/>
</dbReference>
<dbReference type="InterPro" id="IPR002078">
    <property type="entry name" value="Sigma_54_int"/>
</dbReference>
<evidence type="ECO:0000256" key="2">
    <source>
        <dbReference type="ARBA" id="ARBA00022741"/>
    </source>
</evidence>
<dbReference type="CDD" id="cd00009">
    <property type="entry name" value="AAA"/>
    <property type="match status" value="1"/>
</dbReference>
<dbReference type="STRING" id="1261640.BHK98_09590"/>
<evidence type="ECO:0000256" key="5">
    <source>
        <dbReference type="ARBA" id="ARBA00023125"/>
    </source>
</evidence>
<dbReference type="SMART" id="SM00382">
    <property type="entry name" value="AAA"/>
    <property type="match status" value="1"/>
</dbReference>
<dbReference type="PROSITE" id="PS00675">
    <property type="entry name" value="SIGMA54_INTERACT_1"/>
    <property type="match status" value="1"/>
</dbReference>
<dbReference type="SUPFAM" id="SSF46689">
    <property type="entry name" value="Homeodomain-like"/>
    <property type="match status" value="1"/>
</dbReference>
<dbReference type="PRINTS" id="PR01590">
    <property type="entry name" value="HTHFIS"/>
</dbReference>
<dbReference type="EMBL" id="MJIE01000001">
    <property type="protein sequence ID" value="OLR56297.1"/>
    <property type="molecule type" value="Genomic_DNA"/>
</dbReference>
<keyword evidence="4" id="KW-0805">Transcription regulation</keyword>
<dbReference type="InterPro" id="IPR025943">
    <property type="entry name" value="Sigma_54_int_dom_ATP-bd_2"/>
</dbReference>
<dbReference type="Pfam" id="PF00072">
    <property type="entry name" value="Response_reg"/>
    <property type="match status" value="1"/>
</dbReference>
<feature type="domain" description="Sigma-54 factor interaction" evidence="10">
    <location>
        <begin position="144"/>
        <end position="373"/>
    </location>
</feature>
<organism evidence="12 13">
    <name type="scientific">Hornefia porci</name>
    <dbReference type="NCBI Taxonomy" id="2652292"/>
    <lineage>
        <taxon>Bacteria</taxon>
        <taxon>Bacillati</taxon>
        <taxon>Bacillota</taxon>
        <taxon>Clostridia</taxon>
        <taxon>Peptostreptococcales</taxon>
        <taxon>Anaerovoracaceae</taxon>
        <taxon>Hornefia</taxon>
    </lineage>
</organism>
<comment type="function">
    <text evidence="7">May play the central regulatory role in sporulation. It may be an element of the effector pathway responsible for the activation of sporulation genes in response to nutritional stress. Spo0A may act in concert with spo0H (a sigma factor) to control the expression of some genes that are critical to the sporulation process.</text>
</comment>
<dbReference type="Gene3D" id="1.10.8.60">
    <property type="match status" value="1"/>
</dbReference>
<name>A0A1Q9JJI7_9FIRM</name>
<accession>A0A1Q9JJI7</accession>
<dbReference type="PROSITE" id="PS50110">
    <property type="entry name" value="RESPONSE_REGULATORY"/>
    <property type="match status" value="1"/>
</dbReference>
<dbReference type="GO" id="GO:0005524">
    <property type="term" value="F:ATP binding"/>
    <property type="evidence" value="ECO:0007669"/>
    <property type="project" value="UniProtKB-KW"/>
</dbReference>
<dbReference type="InterPro" id="IPR058031">
    <property type="entry name" value="AAA_lid_NorR"/>
</dbReference>
<dbReference type="Pfam" id="PF25601">
    <property type="entry name" value="AAA_lid_14"/>
    <property type="match status" value="1"/>
</dbReference>
<evidence type="ECO:0000256" key="6">
    <source>
        <dbReference type="ARBA" id="ARBA00023163"/>
    </source>
</evidence>
<dbReference type="SUPFAM" id="SSF52540">
    <property type="entry name" value="P-loop containing nucleoside triphosphate hydrolases"/>
    <property type="match status" value="1"/>
</dbReference>
<dbReference type="Gene3D" id="3.40.50.2300">
    <property type="match status" value="1"/>
</dbReference>
<dbReference type="Proteomes" id="UP000187404">
    <property type="component" value="Unassembled WGS sequence"/>
</dbReference>
<dbReference type="SMART" id="SM00448">
    <property type="entry name" value="REC"/>
    <property type="match status" value="1"/>
</dbReference>
<feature type="region of interest" description="Disordered" evidence="9">
    <location>
        <begin position="384"/>
        <end position="431"/>
    </location>
</feature>
<evidence type="ECO:0000256" key="8">
    <source>
        <dbReference type="PROSITE-ProRule" id="PRU00169"/>
    </source>
</evidence>
<dbReference type="SUPFAM" id="SSF52172">
    <property type="entry name" value="CheY-like"/>
    <property type="match status" value="1"/>
</dbReference>
<dbReference type="Pfam" id="PF02954">
    <property type="entry name" value="HTH_8"/>
    <property type="match status" value="1"/>
</dbReference>
<keyword evidence="3" id="KW-0067">ATP-binding</keyword>
<dbReference type="InterPro" id="IPR025662">
    <property type="entry name" value="Sigma_54_int_dom_ATP-bd_1"/>
</dbReference>
<reference evidence="12 13" key="1">
    <citation type="journal article" date="2016" name="Appl. Environ. Microbiol.">
        <title>Function and Phylogeny of Bacterial Butyryl Coenzyme A:Acetate Transferases and Their Diversity in the Proximal Colon of Swine.</title>
        <authorList>
            <person name="Trachsel J."/>
            <person name="Bayles D.O."/>
            <person name="Looft T."/>
            <person name="Levine U.Y."/>
            <person name="Allen H.K."/>
        </authorList>
    </citation>
    <scope>NUCLEOTIDE SEQUENCE [LARGE SCALE GENOMIC DNA]</scope>
    <source>
        <strain evidence="12 13">68-3-10</strain>
    </source>
</reference>
<dbReference type="PROSITE" id="PS00676">
    <property type="entry name" value="SIGMA54_INTERACT_2"/>
    <property type="match status" value="1"/>
</dbReference>
<evidence type="ECO:0000259" key="10">
    <source>
        <dbReference type="PROSITE" id="PS50045"/>
    </source>
</evidence>
<protein>
    <recommendedName>
        <fullName evidence="1">Stage 0 sporulation protein A homolog</fullName>
    </recommendedName>
</protein>
<keyword evidence="8" id="KW-0597">Phosphoprotein</keyword>
<evidence type="ECO:0000313" key="13">
    <source>
        <dbReference type="Proteomes" id="UP000187404"/>
    </source>
</evidence>
<dbReference type="GO" id="GO:0000160">
    <property type="term" value="P:phosphorelay signal transduction system"/>
    <property type="evidence" value="ECO:0007669"/>
    <property type="project" value="InterPro"/>
</dbReference>
<gene>
    <name evidence="12" type="ORF">BHK98_09590</name>
</gene>
<dbReference type="AlphaFoldDB" id="A0A1Q9JJI7"/>
<evidence type="ECO:0000256" key="7">
    <source>
        <dbReference type="ARBA" id="ARBA00024867"/>
    </source>
</evidence>
<evidence type="ECO:0000256" key="3">
    <source>
        <dbReference type="ARBA" id="ARBA00022840"/>
    </source>
</evidence>
<evidence type="ECO:0000259" key="11">
    <source>
        <dbReference type="PROSITE" id="PS50110"/>
    </source>
</evidence>
<sequence length="489" mass="54499">MKSNSILLVDDDRELLGVYQKIFTLKGFQVQTADNGSAALKLMSRGGISVVILDIIMPKMDGMEVLLRIKENWPATEVIMLTAEGSISGAVDAVKKGAYTYFVKPADIDELIVNVTKAQELAEVRRENHRLKQHIDTISVTNRLIGESDAARKMREEAVTIGRTMASVLITGESGTGKEVMAHMIHQCSERADKPFVSVNCAAFNENLIESELFGSERGAYTGAEKRRKGRFEIADGGTIFFDEIGELSLNMQAKLLRVLQEKAFERVGGSETIQSDFRLISATNADLKQAVEEGRFRLDLYYRINILPIEIPPLRTRKEDIPLLAVYFLDRISKEMNRRIAPPPEALMNCLCNYDWPGNIRELRNIIERLVVMAKDGRVSVSDLPPEIRTGSAVSTGDSRGMPAASTGDSRGMPAAPPDDSRGMPVTSASGHPVGHEALRSATHNFERDYITEVMRRNSWNVTKAAREMNIARKTLYKKLNDYGIKYR</sequence>
<dbReference type="PROSITE" id="PS00688">
    <property type="entry name" value="SIGMA54_INTERACT_3"/>
    <property type="match status" value="1"/>
</dbReference>
<dbReference type="InterPro" id="IPR027417">
    <property type="entry name" value="P-loop_NTPase"/>
</dbReference>
<dbReference type="InterPro" id="IPR001789">
    <property type="entry name" value="Sig_transdc_resp-reg_receiver"/>
</dbReference>
<keyword evidence="13" id="KW-1185">Reference proteome</keyword>
<evidence type="ECO:0000256" key="9">
    <source>
        <dbReference type="SAM" id="MobiDB-lite"/>
    </source>
</evidence>
<dbReference type="GO" id="GO:0006355">
    <property type="term" value="P:regulation of DNA-templated transcription"/>
    <property type="evidence" value="ECO:0007669"/>
    <property type="project" value="InterPro"/>
</dbReference>
<dbReference type="PANTHER" id="PTHR32071:SF99">
    <property type="entry name" value="TRANSCRIPTIONAL REGULATORY PROTEIN"/>
    <property type="match status" value="1"/>
</dbReference>
<proteinExistence type="predicted"/>
<dbReference type="OrthoDB" id="9803970at2"/>
<dbReference type="GO" id="GO:0043565">
    <property type="term" value="F:sequence-specific DNA binding"/>
    <property type="evidence" value="ECO:0007669"/>
    <property type="project" value="InterPro"/>
</dbReference>
<evidence type="ECO:0000313" key="12">
    <source>
        <dbReference type="EMBL" id="OLR56297.1"/>
    </source>
</evidence>
<dbReference type="PROSITE" id="PS50045">
    <property type="entry name" value="SIGMA54_INTERACT_4"/>
    <property type="match status" value="1"/>
</dbReference>
<comment type="caution">
    <text evidence="12">The sequence shown here is derived from an EMBL/GenBank/DDBJ whole genome shotgun (WGS) entry which is preliminary data.</text>
</comment>
<keyword evidence="2" id="KW-0547">Nucleotide-binding</keyword>
<dbReference type="FunFam" id="3.40.50.300:FF:000006">
    <property type="entry name" value="DNA-binding transcriptional regulator NtrC"/>
    <property type="match status" value="1"/>
</dbReference>
<dbReference type="Gene3D" id="3.40.50.300">
    <property type="entry name" value="P-loop containing nucleotide triphosphate hydrolases"/>
    <property type="match status" value="1"/>
</dbReference>
<dbReference type="InterPro" id="IPR002197">
    <property type="entry name" value="HTH_Fis"/>
</dbReference>
<dbReference type="Gene3D" id="1.10.10.60">
    <property type="entry name" value="Homeodomain-like"/>
    <property type="match status" value="1"/>
</dbReference>
<dbReference type="PANTHER" id="PTHR32071">
    <property type="entry name" value="TRANSCRIPTIONAL REGULATORY PROTEIN"/>
    <property type="match status" value="1"/>
</dbReference>
<keyword evidence="5" id="KW-0238">DNA-binding</keyword>
<dbReference type="InterPro" id="IPR011006">
    <property type="entry name" value="CheY-like_superfamily"/>
</dbReference>
<keyword evidence="6" id="KW-0804">Transcription</keyword>
<evidence type="ECO:0000256" key="1">
    <source>
        <dbReference type="ARBA" id="ARBA00018672"/>
    </source>
</evidence>
<evidence type="ECO:0000256" key="4">
    <source>
        <dbReference type="ARBA" id="ARBA00023015"/>
    </source>
</evidence>
<feature type="modified residue" description="4-aspartylphosphate" evidence="8">
    <location>
        <position position="54"/>
    </location>
</feature>
<dbReference type="InterPro" id="IPR003593">
    <property type="entry name" value="AAA+_ATPase"/>
</dbReference>